<organism evidence="7 8">
    <name type="scientific">Helicobacter valdiviensis</name>
    <dbReference type="NCBI Taxonomy" id="1458358"/>
    <lineage>
        <taxon>Bacteria</taxon>
        <taxon>Pseudomonadati</taxon>
        <taxon>Campylobacterota</taxon>
        <taxon>Epsilonproteobacteria</taxon>
        <taxon>Campylobacterales</taxon>
        <taxon>Helicobacteraceae</taxon>
        <taxon>Helicobacter</taxon>
    </lineage>
</organism>
<comment type="subcellular location">
    <subcellularLocation>
        <location evidence="6">Cytoplasm</location>
    </subcellularLocation>
    <text evidence="6">Membrane-associated.</text>
</comment>
<keyword evidence="4 6" id="KW-0133">Cell shape</keyword>
<dbReference type="OrthoDB" id="5316597at2"/>
<dbReference type="PRINTS" id="PR01652">
    <property type="entry name" value="SHAPEPROTEIN"/>
</dbReference>
<dbReference type="InterPro" id="IPR043129">
    <property type="entry name" value="ATPase_NBD"/>
</dbReference>
<dbReference type="SUPFAM" id="SSF53067">
    <property type="entry name" value="Actin-like ATPase domain"/>
    <property type="match status" value="2"/>
</dbReference>
<dbReference type="GO" id="GO:0000902">
    <property type="term" value="P:cell morphogenesis"/>
    <property type="evidence" value="ECO:0007669"/>
    <property type="project" value="InterPro"/>
</dbReference>
<evidence type="ECO:0000256" key="1">
    <source>
        <dbReference type="ARBA" id="ARBA00022490"/>
    </source>
</evidence>
<comment type="similarity">
    <text evidence="5 6">Belongs to the FtsA/MreB family.</text>
</comment>
<dbReference type="RefSeq" id="WP_111229044.1">
    <property type="nucleotide sequence ID" value="NZ_NBIU01000002.1"/>
</dbReference>
<evidence type="ECO:0000256" key="5">
    <source>
        <dbReference type="ARBA" id="ARBA00023458"/>
    </source>
</evidence>
<dbReference type="InterPro" id="IPR056546">
    <property type="entry name" value="MreB_MamK-like"/>
</dbReference>
<evidence type="ECO:0000256" key="2">
    <source>
        <dbReference type="ARBA" id="ARBA00022741"/>
    </source>
</evidence>
<evidence type="ECO:0000256" key="3">
    <source>
        <dbReference type="ARBA" id="ARBA00022840"/>
    </source>
</evidence>
<dbReference type="HAMAP" id="MF_02207">
    <property type="entry name" value="MreB"/>
    <property type="match status" value="1"/>
</dbReference>
<gene>
    <name evidence="6" type="primary">mreB</name>
    <name evidence="7" type="ORF">B6S12_01440</name>
</gene>
<dbReference type="CDD" id="cd10225">
    <property type="entry name" value="ASKHA_NBD_MreB-like"/>
    <property type="match status" value="1"/>
</dbReference>
<evidence type="ECO:0000256" key="4">
    <source>
        <dbReference type="ARBA" id="ARBA00022960"/>
    </source>
</evidence>
<dbReference type="InterPro" id="IPR004753">
    <property type="entry name" value="MreB"/>
</dbReference>
<protein>
    <recommendedName>
        <fullName evidence="6">Cell shape-determining protein MreB</fullName>
    </recommendedName>
</protein>
<feature type="binding site" evidence="6">
    <location>
        <begin position="207"/>
        <end position="210"/>
    </location>
    <ligand>
        <name>ATP</name>
        <dbReference type="ChEBI" id="CHEBI:30616"/>
    </ligand>
</feature>
<name>A0A2W6NNH3_9HELI</name>
<comment type="caution">
    <text evidence="7">The sequence shown here is derived from an EMBL/GenBank/DDBJ whole genome shotgun (WGS) entry which is preliminary data.</text>
</comment>
<dbReference type="PANTHER" id="PTHR42749:SF1">
    <property type="entry name" value="CELL SHAPE-DETERMINING PROTEIN MREB"/>
    <property type="match status" value="1"/>
</dbReference>
<evidence type="ECO:0000256" key="6">
    <source>
        <dbReference type="HAMAP-Rule" id="MF_02207"/>
    </source>
</evidence>
<keyword evidence="3 6" id="KW-0067">ATP-binding</keyword>
<dbReference type="Proteomes" id="UP000249746">
    <property type="component" value="Unassembled WGS sequence"/>
</dbReference>
<dbReference type="AlphaFoldDB" id="A0A2W6NNH3"/>
<sequence>MAILNRSDIAIDLGTVNTILRNDIDNVVFNEATCIALDCRFGSKRIVAVGNQAKKMLGRVPKDYLVINPLLNGAISDFETTKIFMKNLIEKSKVGSLSPRVGISIPQNLTQVERYSLYEATILAGAKEVLLIEDPFSASVGAGVDISTPRGTMVIDAGGGVVEVSIITLGGLVTSSYSKEAGDHLNSILVEHFRHNKNIAISKEIAEDIKRKIKLLEDNPPINISAKDLVSGLPALFEVDMQELRNLLLNEILKIKQIVLEAIHNTPPQIAPDIIDDGAILTGGMALMSGFKEILEEELKMKIRLSPDPILDISKGAALIMQSYERYAQKL</sequence>
<dbReference type="GO" id="GO:0005524">
    <property type="term" value="F:ATP binding"/>
    <property type="evidence" value="ECO:0007669"/>
    <property type="project" value="UniProtKB-KW"/>
</dbReference>
<proteinExistence type="inferred from homology"/>
<evidence type="ECO:0000313" key="8">
    <source>
        <dbReference type="Proteomes" id="UP000249746"/>
    </source>
</evidence>
<reference evidence="7 8" key="1">
    <citation type="submission" date="2017-03" db="EMBL/GenBank/DDBJ databases">
        <title>Genomic and clinical evidence uncovers the enterohepatic species Helicobacter valdiviensis as a potential human intestinal pathogen.</title>
        <authorList>
            <person name="Fresia P."/>
            <person name="Jara R."/>
            <person name="Sierra R."/>
            <person name="Ferres I."/>
            <person name="Greif G."/>
            <person name="Iraola G."/>
            <person name="Collado L."/>
        </authorList>
    </citation>
    <scope>NUCLEOTIDE SEQUENCE [LARGE SCALE GENOMIC DNA]</scope>
    <source>
        <strain evidence="7 8">WBE14</strain>
    </source>
</reference>
<evidence type="ECO:0000313" key="7">
    <source>
        <dbReference type="EMBL" id="PZT48986.1"/>
    </source>
</evidence>
<dbReference type="Gene3D" id="3.30.420.40">
    <property type="match status" value="3"/>
</dbReference>
<accession>A0A2W6NNH3</accession>
<keyword evidence="2 6" id="KW-0547">Nucleotide-binding</keyword>
<dbReference type="PANTHER" id="PTHR42749">
    <property type="entry name" value="CELL SHAPE-DETERMINING PROTEIN MREB"/>
    <property type="match status" value="1"/>
</dbReference>
<dbReference type="GO" id="GO:0008360">
    <property type="term" value="P:regulation of cell shape"/>
    <property type="evidence" value="ECO:0007669"/>
    <property type="project" value="UniProtKB-UniRule"/>
</dbReference>
<comment type="caution">
    <text evidence="6">Lacks conserved residue(s) required for the propagation of feature annotation.</text>
</comment>
<keyword evidence="8" id="KW-1185">Reference proteome</keyword>
<dbReference type="EMBL" id="NBIU01000002">
    <property type="protein sequence ID" value="PZT48986.1"/>
    <property type="molecule type" value="Genomic_DNA"/>
</dbReference>
<comment type="function">
    <text evidence="6">Forms membrane-associated dynamic filaments that are essential for cell shape determination. Acts by regulating cell wall synthesis and cell elongation, and thus cell shape. A feedback loop between cell geometry and MreB localization may maintain elongated cell shape by targeting cell wall growth to regions of negative cell wall curvature.</text>
</comment>
<keyword evidence="1 6" id="KW-0963">Cytoplasm</keyword>
<comment type="subunit">
    <text evidence="6">Forms polymers.</text>
</comment>
<dbReference type="Pfam" id="PF06723">
    <property type="entry name" value="MreB_Mbl"/>
    <property type="match status" value="1"/>
</dbReference>
<dbReference type="GO" id="GO:0005737">
    <property type="term" value="C:cytoplasm"/>
    <property type="evidence" value="ECO:0007669"/>
    <property type="project" value="UniProtKB-SubCell"/>
</dbReference>